<accession>A0A9P4NYL5</accession>
<gene>
    <name evidence="3" type="ORF">EJ08DRAFT_668625</name>
</gene>
<name>A0A9P4NYL5_9PEZI</name>
<keyword evidence="4" id="KW-1185">Reference proteome</keyword>
<proteinExistence type="inferred from homology"/>
<dbReference type="AlphaFoldDB" id="A0A9P4NYL5"/>
<organism evidence="3 4">
    <name type="scientific">Tothia fuscella</name>
    <dbReference type="NCBI Taxonomy" id="1048955"/>
    <lineage>
        <taxon>Eukaryota</taxon>
        <taxon>Fungi</taxon>
        <taxon>Dikarya</taxon>
        <taxon>Ascomycota</taxon>
        <taxon>Pezizomycotina</taxon>
        <taxon>Dothideomycetes</taxon>
        <taxon>Pleosporomycetidae</taxon>
        <taxon>Venturiales</taxon>
        <taxon>Cylindrosympodiaceae</taxon>
        <taxon>Tothia</taxon>
    </lineage>
</organism>
<dbReference type="InterPro" id="IPR036291">
    <property type="entry name" value="NAD(P)-bd_dom_sf"/>
</dbReference>
<evidence type="ECO:0000313" key="3">
    <source>
        <dbReference type="EMBL" id="KAF2434027.1"/>
    </source>
</evidence>
<evidence type="ECO:0000256" key="2">
    <source>
        <dbReference type="ARBA" id="ARBA00023445"/>
    </source>
</evidence>
<dbReference type="Gene3D" id="3.40.50.720">
    <property type="entry name" value="NAD(P)-binding Rossmann-like Domain"/>
    <property type="match status" value="1"/>
</dbReference>
<evidence type="ECO:0000256" key="1">
    <source>
        <dbReference type="ARBA" id="ARBA00023002"/>
    </source>
</evidence>
<dbReference type="Proteomes" id="UP000800235">
    <property type="component" value="Unassembled WGS sequence"/>
</dbReference>
<evidence type="ECO:0000313" key="4">
    <source>
        <dbReference type="Proteomes" id="UP000800235"/>
    </source>
</evidence>
<comment type="similarity">
    <text evidence="2">Belongs to the NAD(P)-dependent epimerase/dehydratase family. Dihydroflavonol-4-reductase subfamily.</text>
</comment>
<dbReference type="PANTHER" id="PTHR10366">
    <property type="entry name" value="NAD DEPENDENT EPIMERASE/DEHYDRATASE"/>
    <property type="match status" value="1"/>
</dbReference>
<protein>
    <recommendedName>
        <fullName evidence="5">NAD(P)-binding domain-containing protein</fullName>
    </recommendedName>
</protein>
<dbReference type="EMBL" id="MU007018">
    <property type="protein sequence ID" value="KAF2434027.1"/>
    <property type="molecule type" value="Genomic_DNA"/>
</dbReference>
<comment type="caution">
    <text evidence="3">The sequence shown here is derived from an EMBL/GenBank/DDBJ whole genome shotgun (WGS) entry which is preliminary data.</text>
</comment>
<dbReference type="SUPFAM" id="SSF51735">
    <property type="entry name" value="NAD(P)-binding Rossmann-fold domains"/>
    <property type="match status" value="1"/>
</dbReference>
<dbReference type="PANTHER" id="PTHR10366:SF564">
    <property type="entry name" value="STEROL-4-ALPHA-CARBOXYLATE 3-DEHYDROGENASE, DECARBOXYLATING"/>
    <property type="match status" value="1"/>
</dbReference>
<reference evidence="3" key="1">
    <citation type="journal article" date="2020" name="Stud. Mycol.">
        <title>101 Dothideomycetes genomes: a test case for predicting lifestyles and emergence of pathogens.</title>
        <authorList>
            <person name="Haridas S."/>
            <person name="Albert R."/>
            <person name="Binder M."/>
            <person name="Bloem J."/>
            <person name="Labutti K."/>
            <person name="Salamov A."/>
            <person name="Andreopoulos B."/>
            <person name="Baker S."/>
            <person name="Barry K."/>
            <person name="Bills G."/>
            <person name="Bluhm B."/>
            <person name="Cannon C."/>
            <person name="Castanera R."/>
            <person name="Culley D."/>
            <person name="Daum C."/>
            <person name="Ezra D."/>
            <person name="Gonzalez J."/>
            <person name="Henrissat B."/>
            <person name="Kuo A."/>
            <person name="Liang C."/>
            <person name="Lipzen A."/>
            <person name="Lutzoni F."/>
            <person name="Magnuson J."/>
            <person name="Mondo S."/>
            <person name="Nolan M."/>
            <person name="Ohm R."/>
            <person name="Pangilinan J."/>
            <person name="Park H.-J."/>
            <person name="Ramirez L."/>
            <person name="Alfaro M."/>
            <person name="Sun H."/>
            <person name="Tritt A."/>
            <person name="Yoshinaga Y."/>
            <person name="Zwiers L.-H."/>
            <person name="Turgeon B."/>
            <person name="Goodwin S."/>
            <person name="Spatafora J."/>
            <person name="Crous P."/>
            <person name="Grigoriev I."/>
        </authorList>
    </citation>
    <scope>NUCLEOTIDE SEQUENCE</scope>
    <source>
        <strain evidence="3">CBS 130266</strain>
    </source>
</reference>
<dbReference type="GO" id="GO:0016616">
    <property type="term" value="F:oxidoreductase activity, acting on the CH-OH group of donors, NAD or NADP as acceptor"/>
    <property type="evidence" value="ECO:0007669"/>
    <property type="project" value="TreeGrafter"/>
</dbReference>
<keyword evidence="1" id="KW-0560">Oxidoreductase</keyword>
<sequence>MSRNNNNKNNNNNSLVLLIGGAGHIGYKVRVAVRSEANSNLILTNPVSQSHNFPSDALSFIIVPDLAVDGAYDDAINGVDFEEHKIFITAPAVEGTVGMLTSAAKESKIRRVVIASSVSSMKIRERNMMRVPYRSESQAYAASKVKFLLETEKWIKEQNPNFDVVNIHPSYVMGRDDLVQESSKAFTGTNRNLLWIAVGQKAKLPLPGSTVHNDDVSRLHGSYNAVSSDPKGSLNGTRWESVVEHINATRTEKTFEWKFHGWESQVESVVGCYIELLEKEKTGSIFASLNNLKFR</sequence>
<dbReference type="InterPro" id="IPR050425">
    <property type="entry name" value="NAD(P)_dehydrat-like"/>
</dbReference>
<evidence type="ECO:0008006" key="5">
    <source>
        <dbReference type="Google" id="ProtNLM"/>
    </source>
</evidence>
<dbReference type="OrthoDB" id="2735536at2759"/>